<accession>A0A3G7TJL0</accession>
<sequence>MMDRIKLRSAGDLPNKSLVEYATVRVELPHKLVPTNLQNEHYDDEDVVVGLFATPTGRLSYKTLYLDSVELAERFIDHLHQVFKARPYAYHYALKLDVVTTSQTVTATKGRTKHSLLVVEELTKA</sequence>
<protein>
    <submittedName>
        <fullName evidence="1">Uncharacterized protein</fullName>
    </submittedName>
</protein>
<evidence type="ECO:0000313" key="1">
    <source>
        <dbReference type="EMBL" id="AZE47264.1"/>
    </source>
</evidence>
<dbReference type="EMBL" id="CP027753">
    <property type="protein sequence ID" value="AZE47264.1"/>
    <property type="molecule type" value="Genomic_DNA"/>
</dbReference>
<organism evidence="1 2">
    <name type="scientific">Pseudomonas chlororaphis</name>
    <dbReference type="NCBI Taxonomy" id="587753"/>
    <lineage>
        <taxon>Bacteria</taxon>
        <taxon>Pseudomonadati</taxon>
        <taxon>Pseudomonadota</taxon>
        <taxon>Gammaproteobacteria</taxon>
        <taxon>Pseudomonadales</taxon>
        <taxon>Pseudomonadaceae</taxon>
        <taxon>Pseudomonas</taxon>
    </lineage>
</organism>
<gene>
    <name evidence="1" type="ORF">C4K04_1574</name>
</gene>
<proteinExistence type="predicted"/>
<reference evidence="1 2" key="1">
    <citation type="submission" date="2018-03" db="EMBL/GenBank/DDBJ databases">
        <title>Diversity of phytobeneficial traits revealed by whole-genome analysis of worldwide-isolated phenazine-producing Pseudomonas spp.</title>
        <authorList>
            <person name="Biessy A."/>
            <person name="Novinscak A."/>
            <person name="Blom J."/>
            <person name="Leger G."/>
            <person name="Thomashow L.S."/>
            <person name="Cazorla F.M."/>
            <person name="Josic D."/>
            <person name="Filion M."/>
        </authorList>
    </citation>
    <scope>NUCLEOTIDE SEQUENCE [LARGE SCALE GENOMIC DNA]</scope>
    <source>
        <strain evidence="1 2">B25</strain>
    </source>
</reference>
<evidence type="ECO:0000313" key="2">
    <source>
        <dbReference type="Proteomes" id="UP000268048"/>
    </source>
</evidence>
<dbReference type="AlphaFoldDB" id="A0A3G7TJL0"/>
<dbReference type="Proteomes" id="UP000268048">
    <property type="component" value="Chromosome"/>
</dbReference>
<dbReference type="RefSeq" id="WP_241176978.1">
    <property type="nucleotide sequence ID" value="NZ_CP027753.1"/>
</dbReference>
<name>A0A3G7TJL0_9PSED</name>